<name>A0A495VJ66_9BACT</name>
<dbReference type="AlphaFoldDB" id="A0A495VJ66"/>
<gene>
    <name evidence="1" type="ORF">BC742_2629</name>
</gene>
<comment type="caution">
    <text evidence="1">The sequence shown here is derived from an EMBL/GenBank/DDBJ whole genome shotgun (WGS) entry which is preliminary data.</text>
</comment>
<reference evidence="1 2" key="1">
    <citation type="submission" date="2018-10" db="EMBL/GenBank/DDBJ databases">
        <title>Genomic Encyclopedia of Archaeal and Bacterial Type Strains, Phase II (KMG-II): from individual species to whole genera.</title>
        <authorList>
            <person name="Goeker M."/>
        </authorList>
    </citation>
    <scope>NUCLEOTIDE SEQUENCE [LARGE SCALE GENOMIC DNA]</scope>
    <source>
        <strain evidence="1 2">NSB1</strain>
    </source>
</reference>
<dbReference type="Proteomes" id="UP000269493">
    <property type="component" value="Unassembled WGS sequence"/>
</dbReference>
<keyword evidence="2" id="KW-1185">Reference proteome</keyword>
<dbReference type="EMBL" id="RBXN01000011">
    <property type="protein sequence ID" value="RKT49431.1"/>
    <property type="molecule type" value="Genomic_DNA"/>
</dbReference>
<sequence>MNNLYICFIDIFGVLEILKDFYNTNLIKYENEICK</sequence>
<organism evidence="1 2">
    <name type="scientific">Coprobacter fastidiosus NSB1 = JCM 33896</name>
    <dbReference type="NCBI Taxonomy" id="1349822"/>
    <lineage>
        <taxon>Bacteria</taxon>
        <taxon>Pseudomonadati</taxon>
        <taxon>Bacteroidota</taxon>
        <taxon>Bacteroidia</taxon>
        <taxon>Bacteroidales</taxon>
        <taxon>Barnesiellaceae</taxon>
        <taxon>Coprobacter</taxon>
    </lineage>
</organism>
<evidence type="ECO:0000313" key="1">
    <source>
        <dbReference type="EMBL" id="RKT49431.1"/>
    </source>
</evidence>
<protein>
    <submittedName>
        <fullName evidence="1">Uncharacterized protein</fullName>
    </submittedName>
</protein>
<evidence type="ECO:0000313" key="2">
    <source>
        <dbReference type="Proteomes" id="UP000269493"/>
    </source>
</evidence>
<proteinExistence type="predicted"/>
<accession>A0A495VJ66</accession>